<protein>
    <submittedName>
        <fullName evidence="1">Uncharacterized protein</fullName>
    </submittedName>
</protein>
<dbReference type="OrthoDB" id="24745at2759"/>
<dbReference type="EMBL" id="ML181444">
    <property type="protein sequence ID" value="THU75851.1"/>
    <property type="molecule type" value="Genomic_DNA"/>
</dbReference>
<keyword evidence="2" id="KW-1185">Reference proteome</keyword>
<reference evidence="1 2" key="1">
    <citation type="journal article" date="2019" name="Nat. Ecol. Evol.">
        <title>Megaphylogeny resolves global patterns of mushroom evolution.</title>
        <authorList>
            <person name="Varga T."/>
            <person name="Krizsan K."/>
            <person name="Foldi C."/>
            <person name="Dima B."/>
            <person name="Sanchez-Garcia M."/>
            <person name="Sanchez-Ramirez S."/>
            <person name="Szollosi G.J."/>
            <person name="Szarkandi J.G."/>
            <person name="Papp V."/>
            <person name="Albert L."/>
            <person name="Andreopoulos W."/>
            <person name="Angelini C."/>
            <person name="Antonin V."/>
            <person name="Barry K.W."/>
            <person name="Bougher N.L."/>
            <person name="Buchanan P."/>
            <person name="Buyck B."/>
            <person name="Bense V."/>
            <person name="Catcheside P."/>
            <person name="Chovatia M."/>
            <person name="Cooper J."/>
            <person name="Damon W."/>
            <person name="Desjardin D."/>
            <person name="Finy P."/>
            <person name="Geml J."/>
            <person name="Haridas S."/>
            <person name="Hughes K."/>
            <person name="Justo A."/>
            <person name="Karasinski D."/>
            <person name="Kautmanova I."/>
            <person name="Kiss B."/>
            <person name="Kocsube S."/>
            <person name="Kotiranta H."/>
            <person name="LaButti K.M."/>
            <person name="Lechner B.E."/>
            <person name="Liimatainen K."/>
            <person name="Lipzen A."/>
            <person name="Lukacs Z."/>
            <person name="Mihaltcheva S."/>
            <person name="Morgado L.N."/>
            <person name="Niskanen T."/>
            <person name="Noordeloos M.E."/>
            <person name="Ohm R.A."/>
            <person name="Ortiz-Santana B."/>
            <person name="Ovrebo C."/>
            <person name="Racz N."/>
            <person name="Riley R."/>
            <person name="Savchenko A."/>
            <person name="Shiryaev A."/>
            <person name="Soop K."/>
            <person name="Spirin V."/>
            <person name="Szebenyi C."/>
            <person name="Tomsovsky M."/>
            <person name="Tulloss R.E."/>
            <person name="Uehling J."/>
            <person name="Grigoriev I.V."/>
            <person name="Vagvolgyi C."/>
            <person name="Papp T."/>
            <person name="Martin F.M."/>
            <person name="Miettinen O."/>
            <person name="Hibbett D.S."/>
            <person name="Nagy L.G."/>
        </authorList>
    </citation>
    <scope>NUCLEOTIDE SEQUENCE [LARGE SCALE GENOMIC DNA]</scope>
    <source>
        <strain evidence="1 2">CBS 962.96</strain>
    </source>
</reference>
<sequence>MLWNILKELDVLIPRRVVHVTGTIKHAQLAAIEHNRVVARHYRALANAPPAYKDSYEVHLGTSTNEIESLRDLNSRKQGYEPE</sequence>
<proteinExistence type="predicted"/>
<name>A0A4S8KKD6_DENBC</name>
<organism evidence="1 2">
    <name type="scientific">Dendrothele bispora (strain CBS 962.96)</name>
    <dbReference type="NCBI Taxonomy" id="1314807"/>
    <lineage>
        <taxon>Eukaryota</taxon>
        <taxon>Fungi</taxon>
        <taxon>Dikarya</taxon>
        <taxon>Basidiomycota</taxon>
        <taxon>Agaricomycotina</taxon>
        <taxon>Agaricomycetes</taxon>
        <taxon>Agaricomycetidae</taxon>
        <taxon>Agaricales</taxon>
        <taxon>Agaricales incertae sedis</taxon>
        <taxon>Dendrothele</taxon>
    </lineage>
</organism>
<evidence type="ECO:0000313" key="2">
    <source>
        <dbReference type="Proteomes" id="UP000297245"/>
    </source>
</evidence>
<dbReference type="AlphaFoldDB" id="A0A4S8KKD6"/>
<gene>
    <name evidence="1" type="ORF">K435DRAFT_787467</name>
</gene>
<dbReference type="Proteomes" id="UP000297245">
    <property type="component" value="Unassembled WGS sequence"/>
</dbReference>
<evidence type="ECO:0000313" key="1">
    <source>
        <dbReference type="EMBL" id="THU75851.1"/>
    </source>
</evidence>
<accession>A0A4S8KKD6</accession>